<evidence type="ECO:0000313" key="3">
    <source>
        <dbReference type="EMBL" id="CAE0693966.1"/>
    </source>
</evidence>
<dbReference type="EMBL" id="HBIW01011009">
    <property type="protein sequence ID" value="CAE0693966.1"/>
    <property type="molecule type" value="Transcribed_RNA"/>
</dbReference>
<proteinExistence type="predicted"/>
<dbReference type="PANTHER" id="PTHR12948:SF3">
    <property type="entry name" value="NEDD8 ULTIMATE BUSTER 1"/>
    <property type="match status" value="1"/>
</dbReference>
<dbReference type="InterPro" id="IPR009060">
    <property type="entry name" value="UBA-like_sf"/>
</dbReference>
<sequence>MSSLRDAVRDKLREDKVKLWLPPYDDASKVDALAKTYAGVLEAPEQDVAAHLADLRQSALAKLAQRTLITLQGTNFSVRVSTELPGAVARAAVAAALGHDVRTQHVRIVGGGKALTDAESLKEQGWPADATRNGEGLRCVVACTPKTEDMLDPDALAANERRRVLEACDVLASDRHFSLSDGGSGRRVDVHHAARAPLVRALCCHARGRQALGDGMSGGSRAVDAVAWLREADAEFQKAVAASPGLRDLANLGFLQLDLVRAYCALGDASSVDDAERRLAAARAALVKRYDAVYESRGVDAARRGRKVPAAFVPLARLLVLECVAARARGQQAADRIRDADAMLVALEHSEAAIRPLQELGHSPRAARGALRRAEGNSIRAANELTERAGRLAANRARPAAMAGEVAADGSLIDAESLSRVRRGAKRASESARLDALKRHRNDADAAIAELTAPVDPTALASLVSMGAEVSAAEDALRATGGNIDAAAAKLLEAPPPQPQPQAPPPPPDLPTDDEDRDAALQAARELVERELGGALAGADADAEEGCDLQFERRLLDAIISGAL</sequence>
<dbReference type="Gene3D" id="1.10.8.10">
    <property type="entry name" value="DNA helicase RuvA subunit, C-terminal domain"/>
    <property type="match status" value="2"/>
</dbReference>
<dbReference type="SUPFAM" id="SSF46934">
    <property type="entry name" value="UBA-like"/>
    <property type="match status" value="2"/>
</dbReference>
<dbReference type="GO" id="GO:2000058">
    <property type="term" value="P:regulation of ubiquitin-dependent protein catabolic process"/>
    <property type="evidence" value="ECO:0007669"/>
    <property type="project" value="TreeGrafter"/>
</dbReference>
<dbReference type="PROSITE" id="PS50030">
    <property type="entry name" value="UBA"/>
    <property type="match status" value="1"/>
</dbReference>
<dbReference type="AlphaFoldDB" id="A0A7S3ZU23"/>
<evidence type="ECO:0000259" key="2">
    <source>
        <dbReference type="PROSITE" id="PS50030"/>
    </source>
</evidence>
<dbReference type="PANTHER" id="PTHR12948">
    <property type="entry name" value="NEDD8 ULTIMATE BUSTER-1 BS4 PROTEIN"/>
    <property type="match status" value="1"/>
</dbReference>
<dbReference type="InterPro" id="IPR015940">
    <property type="entry name" value="UBA"/>
</dbReference>
<accession>A0A7S3ZU23</accession>
<evidence type="ECO:0000313" key="5">
    <source>
        <dbReference type="Proteomes" id="UP000789595"/>
    </source>
</evidence>
<name>A0A7S3ZU23_9STRA</name>
<reference evidence="4" key="2">
    <citation type="submission" date="2021-11" db="EMBL/GenBank/DDBJ databases">
        <authorList>
            <consortium name="Genoscope - CEA"/>
            <person name="William W."/>
        </authorList>
    </citation>
    <scope>NUCLEOTIDE SEQUENCE</scope>
</reference>
<feature type="compositionally biased region" description="Pro residues" evidence="1">
    <location>
        <begin position="494"/>
        <end position="510"/>
    </location>
</feature>
<evidence type="ECO:0000313" key="4">
    <source>
        <dbReference type="EMBL" id="CAH0373220.1"/>
    </source>
</evidence>
<dbReference type="Proteomes" id="UP000789595">
    <property type="component" value="Unassembled WGS sequence"/>
</dbReference>
<dbReference type="EMBL" id="CAKKNE010000004">
    <property type="protein sequence ID" value="CAH0373220.1"/>
    <property type="molecule type" value="Genomic_DNA"/>
</dbReference>
<dbReference type="OrthoDB" id="434245at2759"/>
<organism evidence="3">
    <name type="scientific">Pelagomonas calceolata</name>
    <dbReference type="NCBI Taxonomy" id="35677"/>
    <lineage>
        <taxon>Eukaryota</taxon>
        <taxon>Sar</taxon>
        <taxon>Stramenopiles</taxon>
        <taxon>Ochrophyta</taxon>
        <taxon>Pelagophyceae</taxon>
        <taxon>Pelagomonadales</taxon>
        <taxon>Pelagomonadaceae</taxon>
        <taxon>Pelagomonas</taxon>
    </lineage>
</organism>
<dbReference type="SMART" id="SM00165">
    <property type="entry name" value="UBA"/>
    <property type="match status" value="2"/>
</dbReference>
<feature type="domain" description="UBA" evidence="2">
    <location>
        <begin position="454"/>
        <end position="494"/>
    </location>
</feature>
<dbReference type="Pfam" id="PF00627">
    <property type="entry name" value="UBA"/>
    <property type="match status" value="1"/>
</dbReference>
<keyword evidence="5" id="KW-1185">Reference proteome</keyword>
<dbReference type="CDD" id="cd14291">
    <property type="entry name" value="UBA1_NUB1_like"/>
    <property type="match status" value="1"/>
</dbReference>
<feature type="region of interest" description="Disordered" evidence="1">
    <location>
        <begin position="494"/>
        <end position="519"/>
    </location>
</feature>
<evidence type="ECO:0000256" key="1">
    <source>
        <dbReference type="SAM" id="MobiDB-lite"/>
    </source>
</evidence>
<protein>
    <recommendedName>
        <fullName evidence="2">UBA domain-containing protein</fullName>
    </recommendedName>
</protein>
<gene>
    <name evidence="3" type="ORF">PCAL00307_LOCUS9402</name>
    <name evidence="4" type="ORF">PECAL_4P04010</name>
</gene>
<reference evidence="3" key="1">
    <citation type="submission" date="2021-01" db="EMBL/GenBank/DDBJ databases">
        <authorList>
            <person name="Corre E."/>
            <person name="Pelletier E."/>
            <person name="Niang G."/>
            <person name="Scheremetjew M."/>
            <person name="Finn R."/>
            <person name="Kale V."/>
            <person name="Holt S."/>
            <person name="Cochrane G."/>
            <person name="Meng A."/>
            <person name="Brown T."/>
            <person name="Cohen L."/>
        </authorList>
    </citation>
    <scope>NUCLEOTIDE SEQUENCE</scope>
    <source>
        <strain evidence="3">CCMP1756</strain>
    </source>
</reference>
<dbReference type="InterPro" id="IPR039749">
    <property type="entry name" value="NUB1"/>
</dbReference>